<reference evidence="2 3" key="2">
    <citation type="journal article" date="2017" name="Nature">
        <title>The Apostasia genome and the evolution of orchids.</title>
        <authorList>
            <person name="Zhang G.Q."/>
            <person name="Liu K.W."/>
            <person name="Li Z."/>
            <person name="Lohaus R."/>
            <person name="Hsiao Y.Y."/>
            <person name="Niu S.C."/>
            <person name="Wang J.Y."/>
            <person name="Lin Y.C."/>
            <person name="Xu Q."/>
            <person name="Chen L.J."/>
            <person name="Yoshida K."/>
            <person name="Fujiwara S."/>
            <person name="Wang Z.W."/>
            <person name="Zhang Y.Q."/>
            <person name="Mitsuda N."/>
            <person name="Wang M."/>
            <person name="Liu G.H."/>
            <person name="Pecoraro L."/>
            <person name="Huang H.X."/>
            <person name="Xiao X.J."/>
            <person name="Lin M."/>
            <person name="Wu X.Y."/>
            <person name="Wu W.L."/>
            <person name="Chen Y.Y."/>
            <person name="Chang S.B."/>
            <person name="Sakamoto S."/>
            <person name="Ohme-Takagi M."/>
            <person name="Yagi M."/>
            <person name="Zeng S.J."/>
            <person name="Shen C.Y."/>
            <person name="Yeh C.M."/>
            <person name="Luo Y.B."/>
            <person name="Tsai W.C."/>
            <person name="Van de Peer Y."/>
            <person name="Liu Z.J."/>
        </authorList>
    </citation>
    <scope>NUCLEOTIDE SEQUENCE [LARGE SCALE GENOMIC DNA]</scope>
    <source>
        <tissue evidence="2">The whole plant</tissue>
    </source>
</reference>
<feature type="region of interest" description="Disordered" evidence="1">
    <location>
        <begin position="104"/>
        <end position="125"/>
    </location>
</feature>
<proteinExistence type="predicted"/>
<dbReference type="PANTHER" id="PTHR35996:SF1">
    <property type="entry name" value="OS04G0528100 PROTEIN"/>
    <property type="match status" value="1"/>
</dbReference>
<evidence type="ECO:0000256" key="1">
    <source>
        <dbReference type="SAM" id="MobiDB-lite"/>
    </source>
</evidence>
<dbReference type="InterPro" id="IPR040278">
    <property type="entry name" value="UPF0426"/>
</dbReference>
<dbReference type="PANTHER" id="PTHR35996">
    <property type="entry name" value="OSJNBA0038O10.25 PROTEIN"/>
    <property type="match status" value="1"/>
</dbReference>
<feature type="compositionally biased region" description="Basic and acidic residues" evidence="1">
    <location>
        <begin position="104"/>
        <end position="113"/>
    </location>
</feature>
<name>A0A2I0VQK2_9ASPA</name>
<dbReference type="AlphaFoldDB" id="A0A2I0VQK2"/>
<accession>A0A2I0VQK2</accession>
<keyword evidence="3" id="KW-1185">Reference proteome</keyword>
<dbReference type="Proteomes" id="UP000233837">
    <property type="component" value="Unassembled WGS sequence"/>
</dbReference>
<gene>
    <name evidence="2" type="ORF">MA16_Dca009726</name>
</gene>
<reference evidence="2 3" key="1">
    <citation type="journal article" date="2016" name="Sci. Rep.">
        <title>The Dendrobium catenatum Lindl. genome sequence provides insights into polysaccharide synthase, floral development and adaptive evolution.</title>
        <authorList>
            <person name="Zhang G.Q."/>
            <person name="Xu Q."/>
            <person name="Bian C."/>
            <person name="Tsai W.C."/>
            <person name="Yeh C.M."/>
            <person name="Liu K.W."/>
            <person name="Yoshida K."/>
            <person name="Zhang L.S."/>
            <person name="Chang S.B."/>
            <person name="Chen F."/>
            <person name="Shi Y."/>
            <person name="Su Y.Y."/>
            <person name="Zhang Y.Q."/>
            <person name="Chen L.J."/>
            <person name="Yin Y."/>
            <person name="Lin M."/>
            <person name="Huang H."/>
            <person name="Deng H."/>
            <person name="Wang Z.W."/>
            <person name="Zhu S.L."/>
            <person name="Zhao X."/>
            <person name="Deng C."/>
            <person name="Niu S.C."/>
            <person name="Huang J."/>
            <person name="Wang M."/>
            <person name="Liu G.H."/>
            <person name="Yang H.J."/>
            <person name="Xiao X.J."/>
            <person name="Hsiao Y.Y."/>
            <person name="Wu W.L."/>
            <person name="Chen Y.Y."/>
            <person name="Mitsuda N."/>
            <person name="Ohme-Takagi M."/>
            <person name="Luo Y.B."/>
            <person name="Van de Peer Y."/>
            <person name="Liu Z.J."/>
        </authorList>
    </citation>
    <scope>NUCLEOTIDE SEQUENCE [LARGE SCALE GENOMIC DNA]</scope>
    <source>
        <tissue evidence="2">The whole plant</tissue>
    </source>
</reference>
<evidence type="ECO:0000313" key="3">
    <source>
        <dbReference type="Proteomes" id="UP000233837"/>
    </source>
</evidence>
<sequence>MAGLCASAAASRFASIPFSTSPSCLKRGRKPWALSPRKVRVGFRVQAFFNPLEDQPIVKDALKEPVAFLGGMFAGLLRLDLNEDPLKEWISRTVEASGLKPEEVVDGMESRLDENEDFPQQIEIE</sequence>
<dbReference type="Pfam" id="PF26369">
    <property type="entry name" value="UPF0426"/>
    <property type="match status" value="1"/>
</dbReference>
<dbReference type="EMBL" id="KZ503318">
    <property type="protein sequence ID" value="PKU65689.1"/>
    <property type="molecule type" value="Genomic_DNA"/>
</dbReference>
<organism evidence="2 3">
    <name type="scientific">Dendrobium catenatum</name>
    <dbReference type="NCBI Taxonomy" id="906689"/>
    <lineage>
        <taxon>Eukaryota</taxon>
        <taxon>Viridiplantae</taxon>
        <taxon>Streptophyta</taxon>
        <taxon>Embryophyta</taxon>
        <taxon>Tracheophyta</taxon>
        <taxon>Spermatophyta</taxon>
        <taxon>Magnoliopsida</taxon>
        <taxon>Liliopsida</taxon>
        <taxon>Asparagales</taxon>
        <taxon>Orchidaceae</taxon>
        <taxon>Epidendroideae</taxon>
        <taxon>Malaxideae</taxon>
        <taxon>Dendrobiinae</taxon>
        <taxon>Dendrobium</taxon>
    </lineage>
</organism>
<dbReference type="OrthoDB" id="784484at2759"/>
<protein>
    <submittedName>
        <fullName evidence="2">UPF0426 protein</fullName>
    </submittedName>
</protein>
<evidence type="ECO:0000313" key="2">
    <source>
        <dbReference type="EMBL" id="PKU65689.1"/>
    </source>
</evidence>